<dbReference type="Pfam" id="PF01145">
    <property type="entry name" value="Band_7"/>
    <property type="match status" value="1"/>
</dbReference>
<dbReference type="GO" id="GO:0016020">
    <property type="term" value="C:membrane"/>
    <property type="evidence" value="ECO:0007669"/>
    <property type="project" value="UniProtKB-SubCell"/>
</dbReference>
<protein>
    <recommendedName>
        <fullName evidence="2">Band 7 domain-containing protein</fullName>
    </recommendedName>
</protein>
<dbReference type="EMBL" id="JABAIL010000012">
    <property type="protein sequence ID" value="NLR94506.1"/>
    <property type="molecule type" value="Genomic_DNA"/>
</dbReference>
<organism evidence="3 4">
    <name type="scientific">Flammeovirga agarivorans</name>
    <dbReference type="NCBI Taxonomy" id="2726742"/>
    <lineage>
        <taxon>Bacteria</taxon>
        <taxon>Pseudomonadati</taxon>
        <taxon>Bacteroidota</taxon>
        <taxon>Cytophagia</taxon>
        <taxon>Cytophagales</taxon>
        <taxon>Flammeovirgaceae</taxon>
        <taxon>Flammeovirga</taxon>
    </lineage>
</organism>
<dbReference type="Gene3D" id="3.30.479.30">
    <property type="entry name" value="Band 7 domain"/>
    <property type="match status" value="1"/>
</dbReference>
<proteinExistence type="predicted"/>
<dbReference type="AlphaFoldDB" id="A0A7X8SQK7"/>
<evidence type="ECO:0000313" key="3">
    <source>
        <dbReference type="EMBL" id="NLR94506.1"/>
    </source>
</evidence>
<dbReference type="Proteomes" id="UP000585050">
    <property type="component" value="Unassembled WGS sequence"/>
</dbReference>
<dbReference type="PANTHER" id="PTHR43446">
    <property type="entry name" value="MEMBRANE PROTEIN-RELATED"/>
    <property type="match status" value="1"/>
</dbReference>
<name>A0A7X8SQK7_9BACT</name>
<dbReference type="PANTHER" id="PTHR43446:SF1">
    <property type="entry name" value="BAND 7 DOMAIN-CONTAINING PROTEIN"/>
    <property type="match status" value="1"/>
</dbReference>
<sequence>MTDKKLKSLSGYWMIIIQAALFAGAAYVLSLPNLGAVAMLIFFIDLVLIRGYFTAQNGESVLVSLMGKYKGTVINSGFYWTHPFRKIQRLNQKDHINHIGPWNTFAKDGVELEMSVEIRWRVEDAAKVFYELSDPQESAQSIAKETAQTLIEMYPYENNGTERVSLRLHSSTINSAYATALKKKFLEAGIVLESARFNGIRSLKKKHNPEEALTLAQQLVNDIHELKPLSDKEKSNMQVQLISLLMTEKI</sequence>
<dbReference type="InterPro" id="IPR036013">
    <property type="entry name" value="Band_7/SPFH_dom_sf"/>
</dbReference>
<evidence type="ECO:0000256" key="1">
    <source>
        <dbReference type="ARBA" id="ARBA00004167"/>
    </source>
</evidence>
<evidence type="ECO:0000313" key="4">
    <source>
        <dbReference type="Proteomes" id="UP000585050"/>
    </source>
</evidence>
<comment type="subcellular location">
    <subcellularLocation>
        <location evidence="1">Membrane</location>
        <topology evidence="1">Single-pass membrane protein</topology>
    </subcellularLocation>
</comment>
<reference evidence="3 4" key="1">
    <citation type="submission" date="2020-04" db="EMBL/GenBank/DDBJ databases">
        <title>Flammeovirga sp. SR4, a novel species isolated from seawater.</title>
        <authorList>
            <person name="Wang X."/>
        </authorList>
    </citation>
    <scope>NUCLEOTIDE SEQUENCE [LARGE SCALE GENOMIC DNA]</scope>
    <source>
        <strain evidence="3 4">SR4</strain>
    </source>
</reference>
<accession>A0A7X8SQK7</accession>
<comment type="caution">
    <text evidence="3">The sequence shown here is derived from an EMBL/GenBank/DDBJ whole genome shotgun (WGS) entry which is preliminary data.</text>
</comment>
<keyword evidence="4" id="KW-1185">Reference proteome</keyword>
<gene>
    <name evidence="3" type="ORF">HGP29_25095</name>
</gene>
<evidence type="ECO:0000259" key="2">
    <source>
        <dbReference type="Pfam" id="PF01145"/>
    </source>
</evidence>
<dbReference type="RefSeq" id="WP_168885211.1">
    <property type="nucleotide sequence ID" value="NZ_JABAIL010000012.1"/>
</dbReference>
<dbReference type="InterPro" id="IPR001107">
    <property type="entry name" value="Band_7"/>
</dbReference>
<feature type="domain" description="Band 7" evidence="2">
    <location>
        <begin position="54"/>
        <end position="198"/>
    </location>
</feature>